<protein>
    <submittedName>
        <fullName evidence="1">Uncharacterized protein</fullName>
    </submittedName>
</protein>
<accession>A0ACB9E1P1</accession>
<dbReference type="Proteomes" id="UP001055811">
    <property type="component" value="Linkage Group LG04"/>
</dbReference>
<evidence type="ECO:0000313" key="1">
    <source>
        <dbReference type="EMBL" id="KAI3752366.1"/>
    </source>
</evidence>
<sequence>MQDSDYLLHQIRLLIIPVVQNRYIYMVAVDIMDLDFVIIDNSNFVQEISARYGQLPAFLKRYLVDYLRSVGHPIADALSVIGIRRLEMQ</sequence>
<keyword evidence="2" id="KW-1185">Reference proteome</keyword>
<evidence type="ECO:0000313" key="2">
    <source>
        <dbReference type="Proteomes" id="UP001055811"/>
    </source>
</evidence>
<dbReference type="EMBL" id="CM042012">
    <property type="protein sequence ID" value="KAI3752366.1"/>
    <property type="molecule type" value="Genomic_DNA"/>
</dbReference>
<proteinExistence type="predicted"/>
<gene>
    <name evidence="1" type="ORF">L2E82_24354</name>
</gene>
<name>A0ACB9E1P1_CICIN</name>
<organism evidence="1 2">
    <name type="scientific">Cichorium intybus</name>
    <name type="common">Chicory</name>
    <dbReference type="NCBI Taxonomy" id="13427"/>
    <lineage>
        <taxon>Eukaryota</taxon>
        <taxon>Viridiplantae</taxon>
        <taxon>Streptophyta</taxon>
        <taxon>Embryophyta</taxon>
        <taxon>Tracheophyta</taxon>
        <taxon>Spermatophyta</taxon>
        <taxon>Magnoliopsida</taxon>
        <taxon>eudicotyledons</taxon>
        <taxon>Gunneridae</taxon>
        <taxon>Pentapetalae</taxon>
        <taxon>asterids</taxon>
        <taxon>campanulids</taxon>
        <taxon>Asterales</taxon>
        <taxon>Asteraceae</taxon>
        <taxon>Cichorioideae</taxon>
        <taxon>Cichorieae</taxon>
        <taxon>Cichoriinae</taxon>
        <taxon>Cichorium</taxon>
    </lineage>
</organism>
<reference evidence="2" key="1">
    <citation type="journal article" date="2022" name="Mol. Ecol. Resour.">
        <title>The genomes of chicory, endive, great burdock and yacon provide insights into Asteraceae palaeo-polyploidization history and plant inulin production.</title>
        <authorList>
            <person name="Fan W."/>
            <person name="Wang S."/>
            <person name="Wang H."/>
            <person name="Wang A."/>
            <person name="Jiang F."/>
            <person name="Liu H."/>
            <person name="Zhao H."/>
            <person name="Xu D."/>
            <person name="Zhang Y."/>
        </authorList>
    </citation>
    <scope>NUCLEOTIDE SEQUENCE [LARGE SCALE GENOMIC DNA]</scope>
    <source>
        <strain evidence="2">cv. Punajuju</strain>
    </source>
</reference>
<comment type="caution">
    <text evidence="1">The sequence shown here is derived from an EMBL/GenBank/DDBJ whole genome shotgun (WGS) entry which is preliminary data.</text>
</comment>
<reference evidence="1 2" key="2">
    <citation type="journal article" date="2022" name="Mol. Ecol. Resour.">
        <title>The genomes of chicory, endive, great burdock and yacon provide insights into Asteraceae paleo-polyploidization history and plant inulin production.</title>
        <authorList>
            <person name="Fan W."/>
            <person name="Wang S."/>
            <person name="Wang H."/>
            <person name="Wang A."/>
            <person name="Jiang F."/>
            <person name="Liu H."/>
            <person name="Zhao H."/>
            <person name="Xu D."/>
            <person name="Zhang Y."/>
        </authorList>
    </citation>
    <scope>NUCLEOTIDE SEQUENCE [LARGE SCALE GENOMIC DNA]</scope>
    <source>
        <strain evidence="2">cv. Punajuju</strain>
        <tissue evidence="1">Leaves</tissue>
    </source>
</reference>